<reference evidence="1 2" key="1">
    <citation type="journal article" date="2024" name="BMC Genomics">
        <title>De novo assembly and annotation of Popillia japonica's genome with initial clues to its potential as an invasive pest.</title>
        <authorList>
            <person name="Cucini C."/>
            <person name="Boschi S."/>
            <person name="Funari R."/>
            <person name="Cardaioli E."/>
            <person name="Iannotti N."/>
            <person name="Marturano G."/>
            <person name="Paoli F."/>
            <person name="Bruttini M."/>
            <person name="Carapelli A."/>
            <person name="Frati F."/>
            <person name="Nardi F."/>
        </authorList>
    </citation>
    <scope>NUCLEOTIDE SEQUENCE [LARGE SCALE GENOMIC DNA]</scope>
    <source>
        <strain evidence="1">DMR45628</strain>
    </source>
</reference>
<dbReference type="AlphaFoldDB" id="A0AAW1LYL2"/>
<dbReference type="EMBL" id="JASPKY010000080">
    <property type="protein sequence ID" value="KAK9738935.1"/>
    <property type="molecule type" value="Genomic_DNA"/>
</dbReference>
<name>A0AAW1LYL2_POPJA</name>
<accession>A0AAW1LYL2</accession>
<proteinExistence type="predicted"/>
<dbReference type="Proteomes" id="UP001458880">
    <property type="component" value="Unassembled WGS sequence"/>
</dbReference>
<protein>
    <submittedName>
        <fullName evidence="1">Uncharacterized protein</fullName>
    </submittedName>
</protein>
<gene>
    <name evidence="1" type="ORF">QE152_g9431</name>
</gene>
<organism evidence="1 2">
    <name type="scientific">Popillia japonica</name>
    <name type="common">Japanese beetle</name>
    <dbReference type="NCBI Taxonomy" id="7064"/>
    <lineage>
        <taxon>Eukaryota</taxon>
        <taxon>Metazoa</taxon>
        <taxon>Ecdysozoa</taxon>
        <taxon>Arthropoda</taxon>
        <taxon>Hexapoda</taxon>
        <taxon>Insecta</taxon>
        <taxon>Pterygota</taxon>
        <taxon>Neoptera</taxon>
        <taxon>Endopterygota</taxon>
        <taxon>Coleoptera</taxon>
        <taxon>Polyphaga</taxon>
        <taxon>Scarabaeiformia</taxon>
        <taxon>Scarabaeidae</taxon>
        <taxon>Rutelinae</taxon>
        <taxon>Popillia</taxon>
    </lineage>
</organism>
<sequence>MHRICEGIVDTVMTLKNFFTKTTPNRLEKFCTVFRAVSLRFTTPSVMRSSHINRERLLLRSPWTLSRRDAIPSKWHRNQSSPVVTFEMAPQPEFTGRFIAYIPRASLDL</sequence>
<comment type="caution">
    <text evidence="1">The sequence shown here is derived from an EMBL/GenBank/DDBJ whole genome shotgun (WGS) entry which is preliminary data.</text>
</comment>
<evidence type="ECO:0000313" key="1">
    <source>
        <dbReference type="EMBL" id="KAK9738935.1"/>
    </source>
</evidence>
<evidence type="ECO:0000313" key="2">
    <source>
        <dbReference type="Proteomes" id="UP001458880"/>
    </source>
</evidence>
<keyword evidence="2" id="KW-1185">Reference proteome</keyword>